<accession>A0A314Z5F2</accession>
<keyword evidence="2" id="KW-1185">Reference proteome</keyword>
<name>A0A314Z5F2_PRUYE</name>
<dbReference type="EMBL" id="PJQY01000282">
    <property type="protein sequence ID" value="PQQ13910.1"/>
    <property type="molecule type" value="Genomic_DNA"/>
</dbReference>
<dbReference type="Proteomes" id="UP000250321">
    <property type="component" value="Unassembled WGS sequence"/>
</dbReference>
<sequence length="61" mass="6470">MAKVLSSLGWEFGVRWLLGSRKFRGQLGVWCRFQMIGGQGSLDGLGDGLVVGLVGCGSGLR</sequence>
<comment type="caution">
    <text evidence="1">The sequence shown here is derived from an EMBL/GenBank/DDBJ whole genome shotgun (WGS) entry which is preliminary data.</text>
</comment>
<proteinExistence type="predicted"/>
<protein>
    <submittedName>
        <fullName evidence="1">Uncharacterized protein</fullName>
    </submittedName>
</protein>
<organism evidence="1 2">
    <name type="scientific">Prunus yedoensis var. nudiflora</name>
    <dbReference type="NCBI Taxonomy" id="2094558"/>
    <lineage>
        <taxon>Eukaryota</taxon>
        <taxon>Viridiplantae</taxon>
        <taxon>Streptophyta</taxon>
        <taxon>Embryophyta</taxon>
        <taxon>Tracheophyta</taxon>
        <taxon>Spermatophyta</taxon>
        <taxon>Magnoliopsida</taxon>
        <taxon>eudicotyledons</taxon>
        <taxon>Gunneridae</taxon>
        <taxon>Pentapetalae</taxon>
        <taxon>rosids</taxon>
        <taxon>fabids</taxon>
        <taxon>Rosales</taxon>
        <taxon>Rosaceae</taxon>
        <taxon>Amygdaloideae</taxon>
        <taxon>Amygdaleae</taxon>
        <taxon>Prunus</taxon>
    </lineage>
</organism>
<dbReference type="AlphaFoldDB" id="A0A314Z5F2"/>
<gene>
    <name evidence="1" type="ORF">Pyn_06414</name>
</gene>
<evidence type="ECO:0000313" key="2">
    <source>
        <dbReference type="Proteomes" id="UP000250321"/>
    </source>
</evidence>
<evidence type="ECO:0000313" key="1">
    <source>
        <dbReference type="EMBL" id="PQQ13910.1"/>
    </source>
</evidence>
<reference evidence="1 2" key="1">
    <citation type="submission" date="2018-02" db="EMBL/GenBank/DDBJ databases">
        <title>Draft genome of wild Prunus yedoensis var. nudiflora.</title>
        <authorList>
            <person name="Baek S."/>
            <person name="Kim J.-H."/>
            <person name="Choi K."/>
            <person name="Kim G.-B."/>
            <person name="Cho A."/>
            <person name="Jang H."/>
            <person name="Shin C.-H."/>
            <person name="Yu H.-J."/>
            <person name="Mun J.-H."/>
        </authorList>
    </citation>
    <scope>NUCLEOTIDE SEQUENCE [LARGE SCALE GENOMIC DNA]</scope>
    <source>
        <strain evidence="2">cv. Jeju island</strain>
        <tissue evidence="1">Leaf</tissue>
    </source>
</reference>